<sequence length="235" mass="27329">MENFVILKETKELHGCYRVGDYFLVNMKNALGKIATLCRNWREGEMDLLKLSKFQLQLRALISEVHHLKERDQSASKQLQLLVQKQKKAEEETNKKLADLQAELVVSNELQQKLERKVNCLESENALLENRQKDLKETINNLLQSRESFVKAYEDSTCEMKRAMESRDRMILFLSEKIKSHSLLVNSIEKEASSIKQIVNDTQYILTEKEEAAVKLKKKLHEIATFEKLFIGITS</sequence>
<evidence type="ECO:0000313" key="2">
    <source>
        <dbReference type="EMBL" id="CAA2996844.1"/>
    </source>
</evidence>
<dbReference type="Gramene" id="OE9A045322T1">
    <property type="protein sequence ID" value="OE9A045322C1"/>
    <property type="gene ID" value="OE9A045322"/>
</dbReference>
<evidence type="ECO:0000313" key="3">
    <source>
        <dbReference type="Proteomes" id="UP000594638"/>
    </source>
</evidence>
<name>A0A8S0SXG6_OLEEU</name>
<dbReference type="AlphaFoldDB" id="A0A8S0SXG6"/>
<keyword evidence="1" id="KW-0175">Coiled coil</keyword>
<protein>
    <submittedName>
        <fullName evidence="2">Uncharacterized protein</fullName>
    </submittedName>
</protein>
<reference evidence="2 3" key="1">
    <citation type="submission" date="2019-12" db="EMBL/GenBank/DDBJ databases">
        <authorList>
            <person name="Alioto T."/>
            <person name="Alioto T."/>
            <person name="Gomez Garrido J."/>
        </authorList>
    </citation>
    <scope>NUCLEOTIDE SEQUENCE [LARGE SCALE GENOMIC DNA]</scope>
</reference>
<organism evidence="2 3">
    <name type="scientific">Olea europaea subsp. europaea</name>
    <dbReference type="NCBI Taxonomy" id="158383"/>
    <lineage>
        <taxon>Eukaryota</taxon>
        <taxon>Viridiplantae</taxon>
        <taxon>Streptophyta</taxon>
        <taxon>Embryophyta</taxon>
        <taxon>Tracheophyta</taxon>
        <taxon>Spermatophyta</taxon>
        <taxon>Magnoliopsida</taxon>
        <taxon>eudicotyledons</taxon>
        <taxon>Gunneridae</taxon>
        <taxon>Pentapetalae</taxon>
        <taxon>asterids</taxon>
        <taxon>lamiids</taxon>
        <taxon>Lamiales</taxon>
        <taxon>Oleaceae</taxon>
        <taxon>Oleeae</taxon>
        <taxon>Olea</taxon>
    </lineage>
</organism>
<accession>A0A8S0SXG6</accession>
<gene>
    <name evidence="2" type="ORF">OLEA9_A045322</name>
</gene>
<dbReference type="EMBL" id="CACTIH010005536">
    <property type="protein sequence ID" value="CAA2996844.1"/>
    <property type="molecule type" value="Genomic_DNA"/>
</dbReference>
<dbReference type="OrthoDB" id="1923550at2759"/>
<evidence type="ECO:0000256" key="1">
    <source>
        <dbReference type="SAM" id="Coils"/>
    </source>
</evidence>
<keyword evidence="3" id="KW-1185">Reference proteome</keyword>
<feature type="coiled-coil region" evidence="1">
    <location>
        <begin position="51"/>
        <end position="145"/>
    </location>
</feature>
<proteinExistence type="predicted"/>
<comment type="caution">
    <text evidence="2">The sequence shown here is derived from an EMBL/GenBank/DDBJ whole genome shotgun (WGS) entry which is preliminary data.</text>
</comment>
<dbReference type="Proteomes" id="UP000594638">
    <property type="component" value="Unassembled WGS sequence"/>
</dbReference>